<dbReference type="InterPro" id="IPR050307">
    <property type="entry name" value="Sterol_Desaturase_Related"/>
</dbReference>
<evidence type="ECO:0000313" key="8">
    <source>
        <dbReference type="Proteomes" id="UP000318571"/>
    </source>
</evidence>
<dbReference type="Pfam" id="PF04116">
    <property type="entry name" value="FA_hydroxylase"/>
    <property type="match status" value="1"/>
</dbReference>
<comment type="subcellular location">
    <subcellularLocation>
        <location evidence="1">Membrane</location>
    </subcellularLocation>
</comment>
<dbReference type="AlphaFoldDB" id="A0A553NC37"/>
<keyword evidence="8" id="KW-1185">Reference proteome</keyword>
<evidence type="ECO:0000256" key="4">
    <source>
        <dbReference type="ARBA" id="ARBA00023136"/>
    </source>
</evidence>
<reference evidence="7 8" key="1">
    <citation type="journal article" date="2018" name="Nat. Ecol. Evol.">
        <title>Genomic signatures of mitonuclear coevolution across populations of Tigriopus californicus.</title>
        <authorList>
            <person name="Barreto F.S."/>
            <person name="Watson E.T."/>
            <person name="Lima T.G."/>
            <person name="Willett C.S."/>
            <person name="Edmands S."/>
            <person name="Li W."/>
            <person name="Burton R.S."/>
        </authorList>
    </citation>
    <scope>NUCLEOTIDE SEQUENCE [LARGE SCALE GENOMIC DNA]</scope>
    <source>
        <strain evidence="7 8">San Diego</strain>
    </source>
</reference>
<dbReference type="OrthoDB" id="408954at2759"/>
<feature type="transmembrane region" description="Helical" evidence="5">
    <location>
        <begin position="16"/>
        <end position="41"/>
    </location>
</feature>
<evidence type="ECO:0000256" key="2">
    <source>
        <dbReference type="ARBA" id="ARBA00022692"/>
    </source>
</evidence>
<dbReference type="GO" id="GO:0008610">
    <property type="term" value="P:lipid biosynthetic process"/>
    <property type="evidence" value="ECO:0007669"/>
    <property type="project" value="InterPro"/>
</dbReference>
<keyword evidence="4 5" id="KW-0472">Membrane</keyword>
<name>A0A553NC37_TIGCA</name>
<dbReference type="InterPro" id="IPR006694">
    <property type="entry name" value="Fatty_acid_hydroxylase"/>
</dbReference>
<dbReference type="Proteomes" id="UP000318571">
    <property type="component" value="Chromosome 10"/>
</dbReference>
<feature type="transmembrane region" description="Helical" evidence="5">
    <location>
        <begin position="173"/>
        <end position="198"/>
    </location>
</feature>
<evidence type="ECO:0000256" key="3">
    <source>
        <dbReference type="ARBA" id="ARBA00022989"/>
    </source>
</evidence>
<feature type="transmembrane region" description="Helical" evidence="5">
    <location>
        <begin position="72"/>
        <end position="89"/>
    </location>
</feature>
<sequence>MLCEISAYLGHSFLGIWLSMNIIMAASIFVSSASVFYYYYWPKNVTYDKWKYKSNTEYPSVEKVRDEIVQTMKGMLCATLCPALSLYLASNGSLGGISKAFCGWGPHSLAYHVFSMVVVLVGSDFYEFAYHRLGHVNFTFWKQHKHHHVFYNPSPFSVIADEWIDQFFRSAPLLLFPLVLPLNIDLMFVMYGIMFYFYGVYLHCGHELSFLSAHNPIVNTSFQHYCHHARSTMNKPFHCGFFIKIWDNLFKCVYPADKCFCAQCSRAKGERTQEAFKKVRIPDYSLLLKSSVWLDLLPKALTAA</sequence>
<accession>A0A553NC37</accession>
<proteinExistence type="predicted"/>
<dbReference type="GO" id="GO:0005506">
    <property type="term" value="F:iron ion binding"/>
    <property type="evidence" value="ECO:0007669"/>
    <property type="project" value="InterPro"/>
</dbReference>
<dbReference type="EMBL" id="VCGU01000458">
    <property type="protein sequence ID" value="TRY62987.1"/>
    <property type="molecule type" value="Genomic_DNA"/>
</dbReference>
<dbReference type="GO" id="GO:0016020">
    <property type="term" value="C:membrane"/>
    <property type="evidence" value="ECO:0007669"/>
    <property type="project" value="UniProtKB-SubCell"/>
</dbReference>
<evidence type="ECO:0000313" key="7">
    <source>
        <dbReference type="EMBL" id="TRY62987.1"/>
    </source>
</evidence>
<evidence type="ECO:0000256" key="5">
    <source>
        <dbReference type="SAM" id="Phobius"/>
    </source>
</evidence>
<evidence type="ECO:0000256" key="1">
    <source>
        <dbReference type="ARBA" id="ARBA00004370"/>
    </source>
</evidence>
<dbReference type="GO" id="GO:0016491">
    <property type="term" value="F:oxidoreductase activity"/>
    <property type="evidence" value="ECO:0007669"/>
    <property type="project" value="InterPro"/>
</dbReference>
<gene>
    <name evidence="7" type="ORF">TCAL_11030</name>
</gene>
<dbReference type="STRING" id="6832.A0A553NC37"/>
<dbReference type="PANTHER" id="PTHR11863">
    <property type="entry name" value="STEROL DESATURASE"/>
    <property type="match status" value="1"/>
</dbReference>
<feature type="transmembrane region" description="Helical" evidence="5">
    <location>
        <begin position="109"/>
        <end position="126"/>
    </location>
</feature>
<organism evidence="7 8">
    <name type="scientific">Tigriopus californicus</name>
    <name type="common">Marine copepod</name>
    <dbReference type="NCBI Taxonomy" id="6832"/>
    <lineage>
        <taxon>Eukaryota</taxon>
        <taxon>Metazoa</taxon>
        <taxon>Ecdysozoa</taxon>
        <taxon>Arthropoda</taxon>
        <taxon>Crustacea</taxon>
        <taxon>Multicrustacea</taxon>
        <taxon>Hexanauplia</taxon>
        <taxon>Copepoda</taxon>
        <taxon>Harpacticoida</taxon>
        <taxon>Harpacticidae</taxon>
        <taxon>Tigriopus</taxon>
    </lineage>
</organism>
<keyword evidence="2 5" id="KW-0812">Transmembrane</keyword>
<keyword evidence="3 5" id="KW-1133">Transmembrane helix</keyword>
<comment type="caution">
    <text evidence="7">The sequence shown here is derived from an EMBL/GenBank/DDBJ whole genome shotgun (WGS) entry which is preliminary data.</text>
</comment>
<evidence type="ECO:0000259" key="6">
    <source>
        <dbReference type="Pfam" id="PF04116"/>
    </source>
</evidence>
<feature type="domain" description="Fatty acid hydroxylase" evidence="6">
    <location>
        <begin position="116"/>
        <end position="251"/>
    </location>
</feature>
<protein>
    <recommendedName>
        <fullName evidence="6">Fatty acid hydroxylase domain-containing protein</fullName>
    </recommendedName>
</protein>